<dbReference type="AlphaFoldDB" id="A0A2N5Y456"/>
<dbReference type="InterPro" id="IPR020946">
    <property type="entry name" value="Flavin_mOase-like"/>
</dbReference>
<dbReference type="GO" id="GO:0050660">
    <property type="term" value="F:flavin adenine dinucleotide binding"/>
    <property type="evidence" value="ECO:0007669"/>
    <property type="project" value="InterPro"/>
</dbReference>
<keyword evidence="4" id="KW-0274">FAD</keyword>
<dbReference type="EMBL" id="PKLZ01000003">
    <property type="protein sequence ID" value="PLW83185.1"/>
    <property type="molecule type" value="Genomic_DNA"/>
</dbReference>
<dbReference type="Proteomes" id="UP000234845">
    <property type="component" value="Unassembled WGS sequence"/>
</dbReference>
<comment type="similarity">
    <text evidence="2">Belongs to the FAD-binding monooxygenase family.</text>
</comment>
<dbReference type="PANTHER" id="PTHR43872:SF1">
    <property type="entry name" value="MONOOXYGENASE, PUTATIVE (AFU_ORTHOLOGUE AFUA_8G02570)-RELATED"/>
    <property type="match status" value="1"/>
</dbReference>
<keyword evidence="7 9" id="KW-0503">Monooxygenase</keyword>
<dbReference type="Pfam" id="PF13450">
    <property type="entry name" value="NAD_binding_8"/>
    <property type="match status" value="1"/>
</dbReference>
<dbReference type="OrthoDB" id="312624at2"/>
<dbReference type="GO" id="GO:0050661">
    <property type="term" value="F:NADP binding"/>
    <property type="evidence" value="ECO:0007669"/>
    <property type="project" value="InterPro"/>
</dbReference>
<evidence type="ECO:0000256" key="7">
    <source>
        <dbReference type="ARBA" id="ARBA00023033"/>
    </source>
</evidence>
<evidence type="ECO:0000256" key="1">
    <source>
        <dbReference type="ARBA" id="ARBA00001974"/>
    </source>
</evidence>
<dbReference type="PRINTS" id="PR00411">
    <property type="entry name" value="PNDRDTASEI"/>
</dbReference>
<comment type="cofactor">
    <cofactor evidence="1">
        <name>FAD</name>
        <dbReference type="ChEBI" id="CHEBI:57692"/>
    </cofactor>
</comment>
<gene>
    <name evidence="9" type="ORF">CWI75_07160</name>
</gene>
<dbReference type="PRINTS" id="PR00368">
    <property type="entry name" value="FADPNR"/>
</dbReference>
<accession>A0A2N5Y456</accession>
<reference evidence="10" key="1">
    <citation type="submission" date="2017-11" db="EMBL/GenBank/DDBJ databases">
        <title>The draft genome sequence of Chromatocurvus sp. F02.</title>
        <authorList>
            <person name="Du Z.-J."/>
            <person name="Chang Y.-Q."/>
        </authorList>
    </citation>
    <scope>NUCLEOTIDE SEQUENCE [LARGE SCALE GENOMIC DNA]</scope>
    <source>
        <strain evidence="10">F02</strain>
    </source>
</reference>
<name>A0A2N5Y456_9GAMM</name>
<evidence type="ECO:0000256" key="8">
    <source>
        <dbReference type="SAM" id="MobiDB-lite"/>
    </source>
</evidence>
<dbReference type="Gene3D" id="3.50.50.60">
    <property type="entry name" value="FAD/NAD(P)-binding domain"/>
    <property type="match status" value="1"/>
</dbReference>
<organism evidence="9 10">
    <name type="scientific">Kineobactrum sediminis</name>
    <dbReference type="NCBI Taxonomy" id="1905677"/>
    <lineage>
        <taxon>Bacteria</taxon>
        <taxon>Pseudomonadati</taxon>
        <taxon>Pseudomonadota</taxon>
        <taxon>Gammaproteobacteria</taxon>
        <taxon>Cellvibrionales</taxon>
        <taxon>Halieaceae</taxon>
        <taxon>Kineobactrum</taxon>
    </lineage>
</organism>
<dbReference type="SUPFAM" id="SSF51905">
    <property type="entry name" value="FAD/NAD(P)-binding domain"/>
    <property type="match status" value="1"/>
</dbReference>
<comment type="caution">
    <text evidence="9">The sequence shown here is derived from an EMBL/GenBank/DDBJ whole genome shotgun (WGS) entry which is preliminary data.</text>
</comment>
<dbReference type="FunFam" id="3.50.50.60:FF:000228">
    <property type="entry name" value="FAD-containing monooxygenase EthA"/>
    <property type="match status" value="1"/>
</dbReference>
<protein>
    <submittedName>
        <fullName evidence="9">FAD-containing monooxygenase EthA</fullName>
    </submittedName>
</protein>
<dbReference type="PANTHER" id="PTHR43872">
    <property type="entry name" value="MONOOXYGENASE, PUTATIVE (AFU_ORTHOLOGUE AFUA_8G02570)-RELATED"/>
    <property type="match status" value="1"/>
</dbReference>
<keyword evidence="6" id="KW-0560">Oxidoreductase</keyword>
<sequence>MQQYFDVIIVGAGLTGIGAAVHLRELCPGKSIALLESRDAMGGTWDLFRYPGIRSDSDMHTLGYDFKPWQDAKAIADGESILNYIRDTAREHGIEQNIRYGHRLQAARFSSTEARWTLDVEVAKDKQPQGTRASTEFDCQLLLMCTGYYNYEHGNEPVFPDQALFQGPVVHPQHWPQDLDYAGKKVVVIGSGATAMTLVPALAASAAQVTMLQRSPTWVISRPDRDRLANALRRVLPARVAYSLTRWKNTRLQQWFYRQTRRHPERVKRRLLSMLRKELGPDFDVDRHFTPAYDPWDQRLCLVPNGDLYQALRSGKAQVVTDHIAAFTPSGIRLQSGAELEADIIVTATGLDVSLLGGSRFEVDGEPVNFDQTWTWRGMMYSGVPNLVNTFGYINASWTLRSDLIARFACRLLNHMDSIGAEQVTPQLRAGDQNMPARPWIESFSPGYLERVMHLLPKQGDRQPWLNSQDYGVDKQTLPGAPLDDGTLVFRSPGEARDN</sequence>
<proteinExistence type="inferred from homology"/>
<dbReference type="RefSeq" id="WP_101520787.1">
    <property type="nucleotide sequence ID" value="NZ_PKLZ01000003.1"/>
</dbReference>
<evidence type="ECO:0000313" key="10">
    <source>
        <dbReference type="Proteomes" id="UP000234845"/>
    </source>
</evidence>
<evidence type="ECO:0000256" key="5">
    <source>
        <dbReference type="ARBA" id="ARBA00022857"/>
    </source>
</evidence>
<keyword evidence="3" id="KW-0285">Flavoprotein</keyword>
<dbReference type="InterPro" id="IPR036188">
    <property type="entry name" value="FAD/NAD-bd_sf"/>
</dbReference>
<evidence type="ECO:0000256" key="2">
    <source>
        <dbReference type="ARBA" id="ARBA00010139"/>
    </source>
</evidence>
<keyword evidence="10" id="KW-1185">Reference proteome</keyword>
<evidence type="ECO:0000313" key="9">
    <source>
        <dbReference type="EMBL" id="PLW83185.1"/>
    </source>
</evidence>
<evidence type="ECO:0000256" key="4">
    <source>
        <dbReference type="ARBA" id="ARBA00022827"/>
    </source>
</evidence>
<evidence type="ECO:0000256" key="3">
    <source>
        <dbReference type="ARBA" id="ARBA00022630"/>
    </source>
</evidence>
<dbReference type="InterPro" id="IPR051820">
    <property type="entry name" value="FAD-binding_MO"/>
</dbReference>
<keyword evidence="5" id="KW-0521">NADP</keyword>
<feature type="region of interest" description="Disordered" evidence="8">
    <location>
        <begin position="476"/>
        <end position="499"/>
    </location>
</feature>
<dbReference type="Pfam" id="PF00743">
    <property type="entry name" value="FMO-like"/>
    <property type="match status" value="1"/>
</dbReference>
<dbReference type="GO" id="GO:0004499">
    <property type="term" value="F:N,N-dimethylaniline monooxygenase activity"/>
    <property type="evidence" value="ECO:0007669"/>
    <property type="project" value="InterPro"/>
</dbReference>
<evidence type="ECO:0000256" key="6">
    <source>
        <dbReference type="ARBA" id="ARBA00023002"/>
    </source>
</evidence>